<feature type="transmembrane region" description="Helical" evidence="6">
    <location>
        <begin position="418"/>
        <end position="440"/>
    </location>
</feature>
<dbReference type="KEGG" id="aqu:100636018"/>
<evidence type="ECO:0000256" key="2">
    <source>
        <dbReference type="ARBA" id="ARBA00022448"/>
    </source>
</evidence>
<sequence>MKRTDWAPVIIIFISLVVDLLGFTVILPLLPSMLEYYGSNDESGLYNATLSSVNGFRVLIGAPDMERLNIVLFGGLIGSLYSVLQFFSLPIIGTASDVFGRKPMLLITTLGVASSYVLWSVSYSFPVFILARVVAGLSKGIVSLSIALVTDSTTSDDRPKAMGIIAVAFSVGYIFGPLIGAYFSTFARSEVASGAPAFSVFQYPALFSCVTSVLVFLLIGFFLKETLPPIKRAKSLGSGLSDALSLVNPLSLFRYTAIKKISNTDIVNLRWMSFSYFLYLMLFSGLEQTLTFLLYQRFQYTRMEQGKMFMMVGLVMAMVQGGYMRRRPAGTEKRTALTGMAVILPGMLLIGWSSTHLMLYSGLLLYSFGAGTVVACFSTMASRFGESDEKGKILGIFRSIGALSRAFGPFLACTLYWSYGPCICYMVGGLAIVVPMVILAKVRVAQIKVE</sequence>
<comment type="subcellular location">
    <subcellularLocation>
        <location evidence="1">Membrane</location>
        <topology evidence="1">Multi-pass membrane protein</topology>
    </subcellularLocation>
</comment>
<keyword evidence="3 6" id="KW-0812">Transmembrane</keyword>
<keyword evidence="5 6" id="KW-0472">Membrane</keyword>
<evidence type="ECO:0000259" key="7">
    <source>
        <dbReference type="PROSITE" id="PS50850"/>
    </source>
</evidence>
<dbReference type="InterPro" id="IPR020846">
    <property type="entry name" value="MFS_dom"/>
</dbReference>
<dbReference type="EnsemblMetazoa" id="XM_003383871.3">
    <property type="protein sequence ID" value="XP_003383919.1"/>
    <property type="gene ID" value="LOC100636018"/>
</dbReference>
<dbReference type="SUPFAM" id="SSF103473">
    <property type="entry name" value="MFS general substrate transporter"/>
    <property type="match status" value="1"/>
</dbReference>
<feature type="transmembrane region" description="Helical" evidence="6">
    <location>
        <begin position="276"/>
        <end position="295"/>
    </location>
</feature>
<reference evidence="8" key="2">
    <citation type="submission" date="2017-05" db="UniProtKB">
        <authorList>
            <consortium name="EnsemblMetazoa"/>
        </authorList>
    </citation>
    <scope>IDENTIFICATION</scope>
</reference>
<keyword evidence="9" id="KW-1185">Reference proteome</keyword>
<evidence type="ECO:0000256" key="6">
    <source>
        <dbReference type="SAM" id="Phobius"/>
    </source>
</evidence>
<feature type="transmembrane region" description="Helical" evidence="6">
    <location>
        <begin position="359"/>
        <end position="381"/>
    </location>
</feature>
<accession>A0A1X7VL40</accession>
<organism evidence="8">
    <name type="scientific">Amphimedon queenslandica</name>
    <name type="common">Sponge</name>
    <dbReference type="NCBI Taxonomy" id="400682"/>
    <lineage>
        <taxon>Eukaryota</taxon>
        <taxon>Metazoa</taxon>
        <taxon>Porifera</taxon>
        <taxon>Demospongiae</taxon>
        <taxon>Heteroscleromorpha</taxon>
        <taxon>Haplosclerida</taxon>
        <taxon>Niphatidae</taxon>
        <taxon>Amphimedon</taxon>
    </lineage>
</organism>
<dbReference type="PANTHER" id="PTHR23504">
    <property type="entry name" value="MAJOR FACILITATOR SUPERFAMILY DOMAIN-CONTAINING PROTEIN 10"/>
    <property type="match status" value="1"/>
</dbReference>
<dbReference type="CDD" id="cd17389">
    <property type="entry name" value="MFS_MFSD10"/>
    <property type="match status" value="1"/>
</dbReference>
<dbReference type="STRING" id="400682.A0A1X7VL40"/>
<protein>
    <recommendedName>
        <fullName evidence="7">Major facilitator superfamily (MFS) profile domain-containing protein</fullName>
    </recommendedName>
</protein>
<name>A0A1X7VL40_AMPQE</name>
<evidence type="ECO:0000256" key="5">
    <source>
        <dbReference type="ARBA" id="ARBA00023136"/>
    </source>
</evidence>
<feature type="transmembrane region" description="Helical" evidence="6">
    <location>
        <begin position="307"/>
        <end position="324"/>
    </location>
</feature>
<feature type="domain" description="Major facilitator superfamily (MFS) profile" evidence="7">
    <location>
        <begin position="8"/>
        <end position="446"/>
    </location>
</feature>
<keyword evidence="2" id="KW-0813">Transport</keyword>
<dbReference type="InterPro" id="IPR011701">
    <property type="entry name" value="MFS"/>
</dbReference>
<evidence type="ECO:0000256" key="1">
    <source>
        <dbReference type="ARBA" id="ARBA00004141"/>
    </source>
</evidence>
<dbReference type="EnsemblMetazoa" id="Aqu2.1.40614_001">
    <property type="protein sequence ID" value="Aqu2.1.40614_001"/>
    <property type="gene ID" value="Aqu2.1.40614"/>
</dbReference>
<reference evidence="9" key="1">
    <citation type="journal article" date="2010" name="Nature">
        <title>The Amphimedon queenslandica genome and the evolution of animal complexity.</title>
        <authorList>
            <person name="Srivastava M."/>
            <person name="Simakov O."/>
            <person name="Chapman J."/>
            <person name="Fahey B."/>
            <person name="Gauthier M.E."/>
            <person name="Mitros T."/>
            <person name="Richards G.S."/>
            <person name="Conaco C."/>
            <person name="Dacre M."/>
            <person name="Hellsten U."/>
            <person name="Larroux C."/>
            <person name="Putnam N.H."/>
            <person name="Stanke M."/>
            <person name="Adamska M."/>
            <person name="Darling A."/>
            <person name="Degnan S.M."/>
            <person name="Oakley T.H."/>
            <person name="Plachetzki D.C."/>
            <person name="Zhai Y."/>
            <person name="Adamski M."/>
            <person name="Calcino A."/>
            <person name="Cummins S.F."/>
            <person name="Goodstein D.M."/>
            <person name="Harris C."/>
            <person name="Jackson D.J."/>
            <person name="Leys S.P."/>
            <person name="Shu S."/>
            <person name="Woodcroft B.J."/>
            <person name="Vervoort M."/>
            <person name="Kosik K.S."/>
            <person name="Manning G."/>
            <person name="Degnan B.M."/>
            <person name="Rokhsar D.S."/>
        </authorList>
    </citation>
    <scope>NUCLEOTIDE SEQUENCE [LARGE SCALE GENOMIC DNA]</scope>
</reference>
<feature type="transmembrane region" description="Helical" evidence="6">
    <location>
        <begin position="7"/>
        <end position="30"/>
    </location>
</feature>
<dbReference type="InParanoid" id="A0A1X7VL40"/>
<dbReference type="GO" id="GO:0031526">
    <property type="term" value="C:brush border membrane"/>
    <property type="evidence" value="ECO:0007669"/>
    <property type="project" value="TreeGrafter"/>
</dbReference>
<dbReference type="OrthoDB" id="196650at2759"/>
<feature type="transmembrane region" description="Helical" evidence="6">
    <location>
        <begin position="203"/>
        <end position="223"/>
    </location>
</feature>
<keyword evidence="4 6" id="KW-1133">Transmembrane helix</keyword>
<evidence type="ECO:0000313" key="8">
    <source>
        <dbReference type="EnsemblMetazoa" id="Aqu2.1.40614_001"/>
    </source>
</evidence>
<dbReference type="Gene3D" id="1.20.1250.20">
    <property type="entry name" value="MFS general substrate transporter like domains"/>
    <property type="match status" value="1"/>
</dbReference>
<dbReference type="AlphaFoldDB" id="A0A1X7VL40"/>
<feature type="transmembrane region" description="Helical" evidence="6">
    <location>
        <begin position="161"/>
        <end position="183"/>
    </location>
</feature>
<feature type="transmembrane region" description="Helical" evidence="6">
    <location>
        <begin position="104"/>
        <end position="121"/>
    </location>
</feature>
<evidence type="ECO:0000313" key="9">
    <source>
        <dbReference type="Proteomes" id="UP000007879"/>
    </source>
</evidence>
<dbReference type="FunFam" id="1.20.1250.20:FF:000223">
    <property type="entry name" value="Major facilitator superfamily domain-containing protein"/>
    <property type="match status" value="1"/>
</dbReference>
<dbReference type="GO" id="GO:0022857">
    <property type="term" value="F:transmembrane transporter activity"/>
    <property type="evidence" value="ECO:0007669"/>
    <property type="project" value="InterPro"/>
</dbReference>
<dbReference type="Pfam" id="PF07690">
    <property type="entry name" value="MFS_1"/>
    <property type="match status" value="1"/>
</dbReference>
<evidence type="ECO:0000256" key="4">
    <source>
        <dbReference type="ARBA" id="ARBA00022989"/>
    </source>
</evidence>
<evidence type="ECO:0000256" key="3">
    <source>
        <dbReference type="ARBA" id="ARBA00022692"/>
    </source>
</evidence>
<gene>
    <name evidence="8" type="primary">100636018</name>
</gene>
<dbReference type="PANTHER" id="PTHR23504:SF31">
    <property type="entry name" value="MAJOR FACILITATOR SUPERFAMILY DOMAIN-CONTAINING PROTEIN 10"/>
    <property type="match status" value="1"/>
</dbReference>
<dbReference type="Proteomes" id="UP000007879">
    <property type="component" value="Unassembled WGS sequence"/>
</dbReference>
<proteinExistence type="predicted"/>
<dbReference type="InterPro" id="IPR005829">
    <property type="entry name" value="Sugar_transporter_CS"/>
</dbReference>
<dbReference type="PROSITE" id="PS50850">
    <property type="entry name" value="MFS"/>
    <property type="match status" value="1"/>
</dbReference>
<dbReference type="PROSITE" id="PS00216">
    <property type="entry name" value="SUGAR_TRANSPORT_1"/>
    <property type="match status" value="1"/>
</dbReference>
<feature type="transmembrane region" description="Helical" evidence="6">
    <location>
        <begin position="70"/>
        <end position="92"/>
    </location>
</feature>
<feature type="transmembrane region" description="Helical" evidence="6">
    <location>
        <begin position="336"/>
        <end position="353"/>
    </location>
</feature>
<dbReference type="InterPro" id="IPR036259">
    <property type="entry name" value="MFS_trans_sf"/>
</dbReference>